<dbReference type="EMBL" id="ATBP01000285">
    <property type="protein sequence ID" value="ETR71325.1"/>
    <property type="molecule type" value="Genomic_DNA"/>
</dbReference>
<dbReference type="Proteomes" id="UP000189670">
    <property type="component" value="Unassembled WGS sequence"/>
</dbReference>
<name>A0A1V1P9E7_9BACT</name>
<evidence type="ECO:0000259" key="4">
    <source>
        <dbReference type="Pfam" id="PF00963"/>
    </source>
</evidence>
<keyword evidence="2" id="KW-0472">Membrane</keyword>
<gene>
    <name evidence="5" type="ORF">OMM_02566</name>
</gene>
<dbReference type="AlphaFoldDB" id="A0A1V1P9E7"/>
<dbReference type="GO" id="GO:0030246">
    <property type="term" value="F:carbohydrate binding"/>
    <property type="evidence" value="ECO:0007669"/>
    <property type="project" value="InterPro"/>
</dbReference>
<feature type="region of interest" description="Disordered" evidence="1">
    <location>
        <begin position="146"/>
        <end position="178"/>
    </location>
</feature>
<evidence type="ECO:0000256" key="2">
    <source>
        <dbReference type="SAM" id="Phobius"/>
    </source>
</evidence>
<sequence>MIKTIQIFITFYSLCALPAWAAQLQINTQTGKKGDNVTFTVFIHNAPTTVDSFGFEISYDPTCMIYQSLERGSLITRGFQFFQASNVQFGRVRIGGIETGDNKIVKGDSGSLLRVAFNVIGDNNSTVNLISLKDDFKTWSTQQGQMIVQQDETDETDDTSETDDTTSTDEATQTDNMAESNILDNATNASETSSGNQTQAISGSISNQDISYNSVNTHSANANDSIVSNYSSSPKSEQTIHQQNSQPWQRTSGVEIQAGNVHHQAKKQQKDSAGQNSTIPNRSTRNVPIETDRQKFQKTPFMPQHVEWGNVQPKQFSGSPQQSAGITQKHIYTFPSFLTGTIVLSLIVQMGILIILIFIYQKLHSNSKRR</sequence>
<organism evidence="5 6">
    <name type="scientific">Candidatus Magnetoglobus multicellularis str. Araruama</name>
    <dbReference type="NCBI Taxonomy" id="890399"/>
    <lineage>
        <taxon>Bacteria</taxon>
        <taxon>Pseudomonadati</taxon>
        <taxon>Thermodesulfobacteriota</taxon>
        <taxon>Desulfobacteria</taxon>
        <taxon>Desulfobacterales</taxon>
        <taxon>Desulfobacteraceae</taxon>
        <taxon>Candidatus Magnetoglobus</taxon>
    </lineage>
</organism>
<keyword evidence="3" id="KW-0732">Signal</keyword>
<feature type="transmembrane region" description="Helical" evidence="2">
    <location>
        <begin position="337"/>
        <end position="360"/>
    </location>
</feature>
<dbReference type="Pfam" id="PF00963">
    <property type="entry name" value="Cohesin"/>
    <property type="match status" value="1"/>
</dbReference>
<keyword evidence="2" id="KW-0812">Transmembrane</keyword>
<comment type="caution">
    <text evidence="5">The sequence shown here is derived from an EMBL/GenBank/DDBJ whole genome shotgun (WGS) entry which is preliminary data.</text>
</comment>
<feature type="region of interest" description="Disordered" evidence="1">
    <location>
        <begin position="223"/>
        <end position="285"/>
    </location>
</feature>
<feature type="chain" id="PRO_5010705545" evidence="3">
    <location>
        <begin position="22"/>
        <end position="370"/>
    </location>
</feature>
<dbReference type="GO" id="GO:0000272">
    <property type="term" value="P:polysaccharide catabolic process"/>
    <property type="evidence" value="ECO:0007669"/>
    <property type="project" value="InterPro"/>
</dbReference>
<reference evidence="6" key="1">
    <citation type="submission" date="2012-11" db="EMBL/GenBank/DDBJ databases">
        <authorList>
            <person name="Lucero-Rivera Y.E."/>
            <person name="Tovar-Ramirez D."/>
        </authorList>
    </citation>
    <scope>NUCLEOTIDE SEQUENCE [LARGE SCALE GENOMIC DNA]</scope>
    <source>
        <strain evidence="6">Araruama</strain>
    </source>
</reference>
<evidence type="ECO:0000313" key="5">
    <source>
        <dbReference type="EMBL" id="ETR71325.1"/>
    </source>
</evidence>
<dbReference type="InterPro" id="IPR002102">
    <property type="entry name" value="Cohesin_dom"/>
</dbReference>
<dbReference type="Gene3D" id="2.60.40.680">
    <property type="match status" value="1"/>
</dbReference>
<proteinExistence type="predicted"/>
<protein>
    <submittedName>
        <fullName evidence="5">Cellulosome anchoring protein</fullName>
    </submittedName>
</protein>
<keyword evidence="2" id="KW-1133">Transmembrane helix</keyword>
<evidence type="ECO:0000256" key="1">
    <source>
        <dbReference type="SAM" id="MobiDB-lite"/>
    </source>
</evidence>
<feature type="compositionally biased region" description="Acidic residues" evidence="1">
    <location>
        <begin position="151"/>
        <end position="167"/>
    </location>
</feature>
<dbReference type="CDD" id="cd08547">
    <property type="entry name" value="Type_II_cohesin"/>
    <property type="match status" value="1"/>
</dbReference>
<feature type="compositionally biased region" description="Polar residues" evidence="1">
    <location>
        <begin position="271"/>
        <end position="285"/>
    </location>
</feature>
<feature type="domain" description="Cohesin" evidence="4">
    <location>
        <begin position="23"/>
        <end position="141"/>
    </location>
</feature>
<feature type="compositionally biased region" description="Polar residues" evidence="1">
    <location>
        <begin position="223"/>
        <end position="254"/>
    </location>
</feature>
<dbReference type="SUPFAM" id="SSF49384">
    <property type="entry name" value="Carbohydrate-binding domain"/>
    <property type="match status" value="1"/>
</dbReference>
<evidence type="ECO:0000256" key="3">
    <source>
        <dbReference type="SAM" id="SignalP"/>
    </source>
</evidence>
<accession>A0A1V1P9E7</accession>
<feature type="signal peptide" evidence="3">
    <location>
        <begin position="1"/>
        <end position="21"/>
    </location>
</feature>
<dbReference type="InterPro" id="IPR008965">
    <property type="entry name" value="CBM2/CBM3_carb-bd_dom_sf"/>
</dbReference>
<evidence type="ECO:0000313" key="6">
    <source>
        <dbReference type="Proteomes" id="UP000189670"/>
    </source>
</evidence>